<dbReference type="Proteomes" id="UP000238916">
    <property type="component" value="Unassembled WGS sequence"/>
</dbReference>
<evidence type="ECO:0000313" key="1">
    <source>
        <dbReference type="EMBL" id="SPF34643.1"/>
    </source>
</evidence>
<dbReference type="InterPro" id="IPR036514">
    <property type="entry name" value="SGNH_hydro_sf"/>
</dbReference>
<dbReference type="SUPFAM" id="SSF52266">
    <property type="entry name" value="SGNH hydrolase"/>
    <property type="match status" value="1"/>
</dbReference>
<dbReference type="AlphaFoldDB" id="A0A2U3K4R8"/>
<dbReference type="OrthoDB" id="26855at2"/>
<dbReference type="Gene3D" id="3.40.50.1110">
    <property type="entry name" value="SGNH hydrolase"/>
    <property type="match status" value="1"/>
</dbReference>
<sequence>MQNVSNGGPYDDIIQKVGTERNIPVVDLKPIWQNPDNIGTAGQNTFNGISNSLNPNDSGMDLIAQEIYKKIESILLKKFDSV</sequence>
<name>A0A2U3K4R8_9FIRM</name>
<organism evidence="1 2">
    <name type="scientific">Candidatus Desulfosporosinus infrequens</name>
    <dbReference type="NCBI Taxonomy" id="2043169"/>
    <lineage>
        <taxon>Bacteria</taxon>
        <taxon>Bacillati</taxon>
        <taxon>Bacillota</taxon>
        <taxon>Clostridia</taxon>
        <taxon>Eubacteriales</taxon>
        <taxon>Desulfitobacteriaceae</taxon>
        <taxon>Desulfosporosinus</taxon>
    </lineage>
</organism>
<proteinExistence type="predicted"/>
<reference evidence="2" key="1">
    <citation type="submission" date="2018-02" db="EMBL/GenBank/DDBJ databases">
        <authorList>
            <person name="Hausmann B."/>
        </authorList>
    </citation>
    <scope>NUCLEOTIDE SEQUENCE [LARGE SCALE GENOMIC DNA]</scope>
    <source>
        <strain evidence="2">Peat soil MAG SbF1</strain>
    </source>
</reference>
<dbReference type="EMBL" id="OMOF01000045">
    <property type="protein sequence ID" value="SPF34643.1"/>
    <property type="molecule type" value="Genomic_DNA"/>
</dbReference>
<protein>
    <submittedName>
        <fullName evidence="1">Acyl-CoA thioesterase family protein</fullName>
    </submittedName>
</protein>
<accession>A0A2U3K4R8</accession>
<gene>
    <name evidence="1" type="ORF">SBF1_1390006</name>
</gene>
<evidence type="ECO:0000313" key="2">
    <source>
        <dbReference type="Proteomes" id="UP000238916"/>
    </source>
</evidence>